<evidence type="ECO:0000313" key="5">
    <source>
        <dbReference type="EMBL" id="ERF71118.1"/>
    </source>
</evidence>
<dbReference type="PANTHER" id="PTHR42031:SF1">
    <property type="entry name" value="KEY LIME PATHOGENICITY PROTEIN"/>
    <property type="match status" value="1"/>
</dbReference>
<keyword evidence="2" id="KW-0732">Signal</keyword>
<dbReference type="InterPro" id="IPR057218">
    <property type="entry name" value="DUF7896"/>
</dbReference>
<organism evidence="5 6">
    <name type="scientific">Endocarpon pusillum (strain Z07020 / HMAS-L-300199)</name>
    <name type="common">Lichen-forming fungus</name>
    <dbReference type="NCBI Taxonomy" id="1263415"/>
    <lineage>
        <taxon>Eukaryota</taxon>
        <taxon>Fungi</taxon>
        <taxon>Dikarya</taxon>
        <taxon>Ascomycota</taxon>
        <taxon>Pezizomycotina</taxon>
        <taxon>Eurotiomycetes</taxon>
        <taxon>Chaetothyriomycetidae</taxon>
        <taxon>Verrucariales</taxon>
        <taxon>Verrucariaceae</taxon>
        <taxon>Endocarpon</taxon>
    </lineage>
</organism>
<evidence type="ECO:0000256" key="2">
    <source>
        <dbReference type="SAM" id="SignalP"/>
    </source>
</evidence>
<protein>
    <submittedName>
        <fullName evidence="5">Uncharacterized protein</fullName>
    </submittedName>
</protein>
<evidence type="ECO:0000259" key="3">
    <source>
        <dbReference type="Pfam" id="PF12697"/>
    </source>
</evidence>
<dbReference type="RefSeq" id="XP_007803276.1">
    <property type="nucleotide sequence ID" value="XM_007805085.1"/>
</dbReference>
<feature type="region of interest" description="Disordered" evidence="1">
    <location>
        <begin position="650"/>
        <end position="669"/>
    </location>
</feature>
<dbReference type="HOGENOM" id="CLU_294230_0_0_1"/>
<evidence type="ECO:0000313" key="6">
    <source>
        <dbReference type="Proteomes" id="UP000019373"/>
    </source>
</evidence>
<feature type="signal peptide" evidence="2">
    <location>
        <begin position="1"/>
        <end position="21"/>
    </location>
</feature>
<feature type="compositionally biased region" description="Polar residues" evidence="1">
    <location>
        <begin position="506"/>
        <end position="518"/>
    </location>
</feature>
<name>U1GG83_ENDPU</name>
<dbReference type="SUPFAM" id="SSF53474">
    <property type="entry name" value="alpha/beta-Hydrolases"/>
    <property type="match status" value="1"/>
</dbReference>
<feature type="domain" description="DUF7896" evidence="4">
    <location>
        <begin position="866"/>
        <end position="945"/>
    </location>
</feature>
<gene>
    <name evidence="5" type="ORF">EPUS_07790</name>
</gene>
<dbReference type="GeneID" id="19242670"/>
<dbReference type="eggNOG" id="ENOG502SNJU">
    <property type="taxonomic scope" value="Eukaryota"/>
</dbReference>
<dbReference type="OrthoDB" id="9978720at2759"/>
<dbReference type="PANTHER" id="PTHR42031">
    <property type="entry name" value="KEY LIME PATHOGENICITY PROTEIN"/>
    <property type="match status" value="1"/>
</dbReference>
<evidence type="ECO:0000259" key="4">
    <source>
        <dbReference type="Pfam" id="PF25438"/>
    </source>
</evidence>
<feature type="compositionally biased region" description="Low complexity" evidence="1">
    <location>
        <begin position="741"/>
        <end position="772"/>
    </location>
</feature>
<dbReference type="EMBL" id="KE721256">
    <property type="protein sequence ID" value="ERF71118.1"/>
    <property type="molecule type" value="Genomic_DNA"/>
</dbReference>
<feature type="region of interest" description="Disordered" evidence="1">
    <location>
        <begin position="604"/>
        <end position="626"/>
    </location>
</feature>
<feature type="region of interest" description="Disordered" evidence="1">
    <location>
        <begin position="476"/>
        <end position="565"/>
    </location>
</feature>
<feature type="chain" id="PRO_5004610097" evidence="2">
    <location>
        <begin position="22"/>
        <end position="1031"/>
    </location>
</feature>
<evidence type="ECO:0000256" key="1">
    <source>
        <dbReference type="SAM" id="MobiDB-lite"/>
    </source>
</evidence>
<keyword evidence="6" id="KW-1185">Reference proteome</keyword>
<dbReference type="Pfam" id="PF12697">
    <property type="entry name" value="Abhydrolase_6"/>
    <property type="match status" value="1"/>
</dbReference>
<proteinExistence type="predicted"/>
<dbReference type="AlphaFoldDB" id="U1GG83"/>
<feature type="domain" description="AB hydrolase-1" evidence="3">
    <location>
        <begin position="88"/>
        <end position="379"/>
    </location>
</feature>
<dbReference type="Gene3D" id="3.40.50.1820">
    <property type="entry name" value="alpha/beta hydrolase"/>
    <property type="match status" value="1"/>
</dbReference>
<dbReference type="CDD" id="cd12809">
    <property type="entry name" value="Esterase_713_like-2"/>
    <property type="match status" value="1"/>
</dbReference>
<dbReference type="InterPro" id="IPR000073">
    <property type="entry name" value="AB_hydrolase_1"/>
</dbReference>
<feature type="region of interest" description="Disordered" evidence="1">
    <location>
        <begin position="914"/>
        <end position="934"/>
    </location>
</feature>
<feature type="region of interest" description="Disordered" evidence="1">
    <location>
        <begin position="741"/>
        <end position="804"/>
    </location>
</feature>
<dbReference type="InterPro" id="IPR029058">
    <property type="entry name" value="AB_hydrolase_fold"/>
</dbReference>
<reference evidence="6" key="1">
    <citation type="journal article" date="2014" name="BMC Genomics">
        <title>Genome characteristics reveal the impact of lichenization on lichen-forming fungus Endocarpon pusillum Hedwig (Verrucariales, Ascomycota).</title>
        <authorList>
            <person name="Wang Y.-Y."/>
            <person name="Liu B."/>
            <person name="Zhang X.-Y."/>
            <person name="Zhou Q.-M."/>
            <person name="Zhang T."/>
            <person name="Li H."/>
            <person name="Yu Y.-F."/>
            <person name="Zhang X.-L."/>
            <person name="Hao X.-Y."/>
            <person name="Wang M."/>
            <person name="Wang L."/>
            <person name="Wei J.-C."/>
        </authorList>
    </citation>
    <scope>NUCLEOTIDE SEQUENCE [LARGE SCALE GENOMIC DNA]</scope>
    <source>
        <strain evidence="6">Z07020 / HMAS-L-300199</strain>
    </source>
</reference>
<dbReference type="Pfam" id="PF25438">
    <property type="entry name" value="DUF7896"/>
    <property type="match status" value="1"/>
</dbReference>
<sequence length="1031" mass="113209">MTRSWRLVVLIAATISALFEAAPAGQTSARRQIDMNTTSKETLVSREYFYVGGRYVDDGKGKDQHIFSDQMYVEKLSPDTSCPKPNPLVFIHGQGQTGTNWLNKPDGSPGWASFFTSKGYTVYILDQTSRGRSPWKPGNGNLSTFPAEIIQQRFTAPEKYELWPQAALHTQWPGEGIMGDPYFDAYYASNVQFLASAAEQQSGVQAAGASLLDRIGKPVIFLSHSQGGLMPWLIADARPALTKAIVSLEPSGPPFQDAVFGTGSARAYGLTDIPLTYDPPVISPEEDIVKQTISASNKATTPCTIQADDPAPRQLVNLKNIPVLLLTAEASYHAPYDWCTVLYLQQAGVNVTHLELGNAGIQGNGHLFFLEANSDEVASVIEQWISGIGTGCGEASSLQHGPKPQLQSRHPFAIQVLREILDLAMVDQLLNTLRSSKRVFWEDNNGRPENEIQELWNHHVAYLTAELGANVTGIGQSSIPHKRAVPSTNVFGGPRPSKRRDLNVEVPSTLQRQSSAPASTAMRRRRSSKTNSGPGPTVPRPKQPSSRPINIPAPKYPDPHPAFQASYPAYTSHSLPVHPHIQPSYRPSLGDFQDLSPSDYLSQSPEEYPMPGLSVTPSPTITRGECRPQDVSRLSVSTAPAYAWDHPSLSKSVSDSGLTSTSTAASEPMSRITTNEMLIEPLQMCRVSSQVSGCDKSETPAIMNDYGQFDLDSLFPVSFDSGVLNSLSDVSFASFSPSHSLPHSSIPSSVEMLHSPSQESNASSSSSDSSQSRHLRRVQEQNVQSKRRLAPKTQPQKNNTAMPPATIVEVVAEDGTMQKKAQIARSNRQPKETTKVFCPICNEHKDGFHGEHELRRHIDRTHKGCRKVFVCKDISPDRTFLANCKHCRNMKTYGANYNAAAHLRRVHFNPCETPKGGRGKVSQNRGGIGGGNQPPMEVLKDWMFETWETNLNCLILDDPSVMNTAYAASNQSSSSDSGLAQSNDTVQISDHDLDFVQQTTQLDMSFLRYPFNTFFTPSQDELPYFDTDFAT</sequence>
<accession>U1GG83</accession>
<dbReference type="Proteomes" id="UP000019373">
    <property type="component" value="Unassembled WGS sequence"/>
</dbReference>